<evidence type="ECO:0000313" key="8">
    <source>
        <dbReference type="Proteomes" id="UP000295696"/>
    </source>
</evidence>
<dbReference type="AlphaFoldDB" id="A0A4R3JIA4"/>
<dbReference type="InterPro" id="IPR002502">
    <property type="entry name" value="Amidase_domain"/>
</dbReference>
<evidence type="ECO:0000256" key="1">
    <source>
        <dbReference type="ARBA" id="ARBA00001561"/>
    </source>
</evidence>
<dbReference type="Pfam" id="PF01510">
    <property type="entry name" value="Amidase_2"/>
    <property type="match status" value="1"/>
</dbReference>
<dbReference type="CDD" id="cd06583">
    <property type="entry name" value="PGRP"/>
    <property type="match status" value="1"/>
</dbReference>
<dbReference type="InterPro" id="IPR036505">
    <property type="entry name" value="Amidase/PGRP_sf"/>
</dbReference>
<dbReference type="SUPFAM" id="SSF55846">
    <property type="entry name" value="N-acetylmuramoyl-L-alanine amidase-like"/>
    <property type="match status" value="1"/>
</dbReference>
<dbReference type="PANTHER" id="PTHR30417:SF1">
    <property type="entry name" value="N-ACETYLMURAMOYL-L-ALANINE AMIDASE AMID"/>
    <property type="match status" value="1"/>
</dbReference>
<organism evidence="7 8">
    <name type="scientific">Primorskyibacter sedentarius</name>
    <dbReference type="NCBI Taxonomy" id="745311"/>
    <lineage>
        <taxon>Bacteria</taxon>
        <taxon>Pseudomonadati</taxon>
        <taxon>Pseudomonadota</taxon>
        <taxon>Alphaproteobacteria</taxon>
        <taxon>Rhodobacterales</taxon>
        <taxon>Roseobacteraceae</taxon>
        <taxon>Primorskyibacter</taxon>
    </lineage>
</organism>
<dbReference type="EMBL" id="SLZU01000003">
    <property type="protein sequence ID" value="TCS65742.1"/>
    <property type="molecule type" value="Genomic_DNA"/>
</dbReference>
<comment type="catalytic activity">
    <reaction evidence="1">
        <text>Hydrolyzes the link between N-acetylmuramoyl residues and L-amino acid residues in certain cell-wall glycopeptides.</text>
        <dbReference type="EC" id="3.5.1.28"/>
    </reaction>
</comment>
<protein>
    <recommendedName>
        <fullName evidence="2">N-acetylmuramoyl-L-alanine amidase</fullName>
        <ecNumber evidence="2">3.5.1.28</ecNumber>
    </recommendedName>
</protein>
<gene>
    <name evidence="7" type="ORF">EDD52_103159</name>
</gene>
<comment type="caution">
    <text evidence="7">The sequence shown here is derived from an EMBL/GenBank/DDBJ whole genome shotgun (WGS) entry which is preliminary data.</text>
</comment>
<evidence type="ECO:0000256" key="3">
    <source>
        <dbReference type="ARBA" id="ARBA00022801"/>
    </source>
</evidence>
<dbReference type="RefSeq" id="WP_132243265.1">
    <property type="nucleotide sequence ID" value="NZ_SLZU01000003.1"/>
</dbReference>
<keyword evidence="8" id="KW-1185">Reference proteome</keyword>
<dbReference type="GO" id="GO:0071555">
    <property type="term" value="P:cell wall organization"/>
    <property type="evidence" value="ECO:0007669"/>
    <property type="project" value="UniProtKB-KW"/>
</dbReference>
<accession>A0A4R3JIA4</accession>
<reference evidence="7 8" key="1">
    <citation type="submission" date="2019-03" db="EMBL/GenBank/DDBJ databases">
        <title>Genomic Encyclopedia of Type Strains, Phase IV (KMG-IV): sequencing the most valuable type-strain genomes for metagenomic binning, comparative biology and taxonomic classification.</title>
        <authorList>
            <person name="Goeker M."/>
        </authorList>
    </citation>
    <scope>NUCLEOTIDE SEQUENCE [LARGE SCALE GENOMIC DNA]</scope>
    <source>
        <strain evidence="7 8">DSM 104836</strain>
    </source>
</reference>
<dbReference type="Proteomes" id="UP000295696">
    <property type="component" value="Unassembled WGS sequence"/>
</dbReference>
<keyword evidence="3" id="KW-0378">Hydrolase</keyword>
<name>A0A4R3JIA4_9RHOB</name>
<evidence type="ECO:0000313" key="7">
    <source>
        <dbReference type="EMBL" id="TCS65742.1"/>
    </source>
</evidence>
<evidence type="ECO:0000256" key="5">
    <source>
        <dbReference type="SAM" id="MobiDB-lite"/>
    </source>
</evidence>
<dbReference type="PANTHER" id="PTHR30417">
    <property type="entry name" value="N-ACETYLMURAMOYL-L-ALANINE AMIDASE AMID"/>
    <property type="match status" value="1"/>
</dbReference>
<dbReference type="GO" id="GO:0009254">
    <property type="term" value="P:peptidoglycan turnover"/>
    <property type="evidence" value="ECO:0007669"/>
    <property type="project" value="TreeGrafter"/>
</dbReference>
<dbReference type="SMART" id="SM00644">
    <property type="entry name" value="Ami_2"/>
    <property type="match status" value="1"/>
</dbReference>
<proteinExistence type="predicted"/>
<keyword evidence="4" id="KW-0961">Cell wall biogenesis/degradation</keyword>
<dbReference type="Gene3D" id="3.40.80.10">
    <property type="entry name" value="Peptidoglycan recognition protein-like"/>
    <property type="match status" value="1"/>
</dbReference>
<dbReference type="GO" id="GO:0009253">
    <property type="term" value="P:peptidoglycan catabolic process"/>
    <property type="evidence" value="ECO:0007669"/>
    <property type="project" value="InterPro"/>
</dbReference>
<sequence length="247" mass="26935">MGSGTLPQSAFGKLTPVWHPSPNFGPRRDGARPDMVVIHYTAMVSAREARDWLCNPQAEVSAHYVISRQGTVWQLVDEGMRAWHAGAGAWGEVADVNSRSIGIEIANTGAEPFPEPQMAALEELLRGIVARWQVRPERVIGHSDLAPGRKIDPGPRFDWQRLALQGLAARPQLAVQEGIGQGKVSLDELAGSLAAIGYTADTDMETKLAAFRLRYRPWATGRATEADQVLAQRIARDYPVDPGPRSA</sequence>
<feature type="region of interest" description="Disordered" evidence="5">
    <location>
        <begin position="1"/>
        <end position="26"/>
    </location>
</feature>
<dbReference type="GO" id="GO:0008745">
    <property type="term" value="F:N-acetylmuramoyl-L-alanine amidase activity"/>
    <property type="evidence" value="ECO:0007669"/>
    <property type="project" value="UniProtKB-EC"/>
</dbReference>
<dbReference type="GO" id="GO:0019867">
    <property type="term" value="C:outer membrane"/>
    <property type="evidence" value="ECO:0007669"/>
    <property type="project" value="TreeGrafter"/>
</dbReference>
<evidence type="ECO:0000256" key="2">
    <source>
        <dbReference type="ARBA" id="ARBA00011901"/>
    </source>
</evidence>
<dbReference type="InterPro" id="IPR051206">
    <property type="entry name" value="NAMLAA_amidase_2"/>
</dbReference>
<dbReference type="OrthoDB" id="9794842at2"/>
<evidence type="ECO:0000259" key="6">
    <source>
        <dbReference type="SMART" id="SM00644"/>
    </source>
</evidence>
<dbReference type="EC" id="3.5.1.28" evidence="2"/>
<evidence type="ECO:0000256" key="4">
    <source>
        <dbReference type="ARBA" id="ARBA00023316"/>
    </source>
</evidence>
<feature type="domain" description="N-acetylmuramoyl-L-alanine amidase" evidence="6">
    <location>
        <begin position="21"/>
        <end position="154"/>
    </location>
</feature>